<reference evidence="1 2" key="1">
    <citation type="submission" date="2019-03" db="EMBL/GenBank/DDBJ databases">
        <title>Genomic Encyclopedia of Type Strains, Phase IV (KMG-IV): sequencing the most valuable type-strain genomes for metagenomic binning, comparative biology and taxonomic classification.</title>
        <authorList>
            <person name="Goeker M."/>
        </authorList>
    </citation>
    <scope>NUCLEOTIDE SEQUENCE [LARGE SCALE GENOMIC DNA]</scope>
    <source>
        <strain evidence="1 2">DSM 28231</strain>
    </source>
</reference>
<organism evidence="1 2">
    <name type="scientific">Bisgaardia hudsonensis</name>
    <dbReference type="NCBI Taxonomy" id="109472"/>
    <lineage>
        <taxon>Bacteria</taxon>
        <taxon>Pseudomonadati</taxon>
        <taxon>Pseudomonadota</taxon>
        <taxon>Gammaproteobacteria</taxon>
        <taxon>Pasteurellales</taxon>
        <taxon>Pasteurellaceae</taxon>
        <taxon>Bisgaardia</taxon>
    </lineage>
</organism>
<dbReference type="AlphaFoldDB" id="A0A4R2N2R2"/>
<keyword evidence="2" id="KW-1185">Reference proteome</keyword>
<name>A0A4R2N2R2_9PAST</name>
<dbReference type="PANTHER" id="PTHR37560">
    <property type="entry name" value="UPF0210 PROTEIN SPR0218"/>
    <property type="match status" value="1"/>
</dbReference>
<dbReference type="SUPFAM" id="SSF51998">
    <property type="entry name" value="PFL-like glycyl radical enzymes"/>
    <property type="match status" value="1"/>
</dbReference>
<sequence length="418" mass="46675">MSFVFIEKWGNKMSYKNKSLCRVRTITLFLSLTNNRDTWETILYTAKKEFDLLVPSIQQKGYEVQTIRIVTNPFGEYLNLSSLETAKSDLAYLKSLLSKLNERGLRVRFAIGEAKTSQEIALLPELIKDYGDLCNACVNIDIDENGILNDQFIKQSAQAVKKIAEITPRGEGNFNFTVNFNCKPFIPYFPASYHRSNLENGFVIGFETPDLLVKVLKDIPKDNHNKFLKECYEKMLEALQYHIDEVLSAINAVKLSGNFKFVGVDSSAAPSKNCASMTEVYQLMNVPYFGAAGTVEISSLLTKVFKSIQNTPLVGFSGLMLAVVEDIGLATGTENSQFDIRSLLTYSAVCGIGLDTVPIPENTSAEKIAALMRDTGTMAFRLNKPLTVRLFPIPNRQAGEMTYFESDDLCNSRILSVP</sequence>
<dbReference type="Gene3D" id="3.20.70.20">
    <property type="match status" value="1"/>
</dbReference>
<dbReference type="EMBL" id="SLXI01000001">
    <property type="protein sequence ID" value="TCP14158.1"/>
    <property type="molecule type" value="Genomic_DNA"/>
</dbReference>
<dbReference type="Proteomes" id="UP000294841">
    <property type="component" value="Unassembled WGS sequence"/>
</dbReference>
<gene>
    <name evidence="1" type="ORF">EV697_101291</name>
</gene>
<evidence type="ECO:0000313" key="2">
    <source>
        <dbReference type="Proteomes" id="UP000294841"/>
    </source>
</evidence>
<accession>A0A4R2N2R2</accession>
<dbReference type="InterPro" id="IPR007841">
    <property type="entry name" value="UPF0210"/>
</dbReference>
<comment type="caution">
    <text evidence="1">The sequence shown here is derived from an EMBL/GenBank/DDBJ whole genome shotgun (WGS) entry which is preliminary data.</text>
</comment>
<evidence type="ECO:0000313" key="1">
    <source>
        <dbReference type="EMBL" id="TCP14158.1"/>
    </source>
</evidence>
<proteinExistence type="predicted"/>
<dbReference type="Pfam" id="PF05167">
    <property type="entry name" value="DUF711"/>
    <property type="match status" value="1"/>
</dbReference>
<dbReference type="PANTHER" id="PTHR37560:SF2">
    <property type="entry name" value="DUF711 DOMAIN-CONTAINING PROTEIN"/>
    <property type="match status" value="1"/>
</dbReference>
<evidence type="ECO:0008006" key="3">
    <source>
        <dbReference type="Google" id="ProtNLM"/>
    </source>
</evidence>
<protein>
    <recommendedName>
        <fullName evidence="3">DUF711 family protein</fullName>
    </recommendedName>
</protein>